<feature type="region of interest" description="Disordered" evidence="1">
    <location>
        <begin position="1"/>
        <end position="21"/>
    </location>
</feature>
<feature type="region of interest" description="Disordered" evidence="1">
    <location>
        <begin position="156"/>
        <end position="201"/>
    </location>
</feature>
<proteinExistence type="predicted"/>
<gene>
    <name evidence="2" type="ORF">NSK_007542</name>
</gene>
<sequence>MEQKQKHDLPAPPSAPRLAKEARSLKPACFLINHAKIDKNPPDRPVPAPSKATDYLNRLKDLPRPPAPLGFVLRLAALLLCADMLLIVSSSSSSSSSGATTFLLRGLHYVLGAVLCSRAATHLEISHHALELQQEGEESLALAAMQAAPKLLSLGSVGDVEGEEGKEGGREEEEEEEILDPNMDYKSGGWGYHNSGEEGGR</sequence>
<evidence type="ECO:0000313" key="2">
    <source>
        <dbReference type="EMBL" id="TFJ81127.1"/>
    </source>
</evidence>
<name>A0A4D9CSW8_9STRA</name>
<organism evidence="2 3">
    <name type="scientific">Nannochloropsis salina CCMP1776</name>
    <dbReference type="NCBI Taxonomy" id="1027361"/>
    <lineage>
        <taxon>Eukaryota</taxon>
        <taxon>Sar</taxon>
        <taxon>Stramenopiles</taxon>
        <taxon>Ochrophyta</taxon>
        <taxon>Eustigmatophyceae</taxon>
        <taxon>Eustigmatales</taxon>
        <taxon>Monodopsidaceae</taxon>
        <taxon>Microchloropsis</taxon>
        <taxon>Microchloropsis salina</taxon>
    </lineage>
</organism>
<evidence type="ECO:0000256" key="1">
    <source>
        <dbReference type="SAM" id="MobiDB-lite"/>
    </source>
</evidence>
<dbReference type="AlphaFoldDB" id="A0A4D9CSW8"/>
<reference evidence="2 3" key="1">
    <citation type="submission" date="2019-01" db="EMBL/GenBank/DDBJ databases">
        <title>Nuclear Genome Assembly of the Microalgal Biofuel strain Nannochloropsis salina CCMP1776.</title>
        <authorList>
            <person name="Hovde B."/>
        </authorList>
    </citation>
    <scope>NUCLEOTIDE SEQUENCE [LARGE SCALE GENOMIC DNA]</scope>
    <source>
        <strain evidence="2 3">CCMP1776</strain>
    </source>
</reference>
<accession>A0A4D9CSW8</accession>
<evidence type="ECO:0000313" key="3">
    <source>
        <dbReference type="Proteomes" id="UP000355283"/>
    </source>
</evidence>
<dbReference type="EMBL" id="SDOX01000143">
    <property type="protein sequence ID" value="TFJ81127.1"/>
    <property type="molecule type" value="Genomic_DNA"/>
</dbReference>
<feature type="compositionally biased region" description="Acidic residues" evidence="1">
    <location>
        <begin position="170"/>
        <end position="179"/>
    </location>
</feature>
<comment type="caution">
    <text evidence="2">The sequence shown here is derived from an EMBL/GenBank/DDBJ whole genome shotgun (WGS) entry which is preliminary data.</text>
</comment>
<dbReference type="Proteomes" id="UP000355283">
    <property type="component" value="Unassembled WGS sequence"/>
</dbReference>
<protein>
    <submittedName>
        <fullName evidence="2">Uncharacterized protein</fullName>
    </submittedName>
</protein>
<keyword evidence="3" id="KW-1185">Reference proteome</keyword>